<dbReference type="PROSITE" id="PS51257">
    <property type="entry name" value="PROKAR_LIPOPROTEIN"/>
    <property type="match status" value="1"/>
</dbReference>
<evidence type="ECO:0000313" key="2">
    <source>
        <dbReference type="EMBL" id="OHA80630.1"/>
    </source>
</evidence>
<dbReference type="STRING" id="1802723.A2675_02675"/>
<evidence type="ECO:0000313" key="3">
    <source>
        <dbReference type="Proteomes" id="UP000176997"/>
    </source>
</evidence>
<feature type="transmembrane region" description="Helical" evidence="1">
    <location>
        <begin position="49"/>
        <end position="73"/>
    </location>
</feature>
<organism evidence="2 3">
    <name type="scientific">Candidatus Yonathbacteria bacterium RIFCSPHIGHO2_01_FULL_51_10</name>
    <dbReference type="NCBI Taxonomy" id="1802723"/>
    <lineage>
        <taxon>Bacteria</taxon>
        <taxon>Candidatus Yonathiibacteriota</taxon>
    </lineage>
</organism>
<keyword evidence="1" id="KW-0812">Transmembrane</keyword>
<sequence>MTKRLVADALMVLSAIFLPWWITAPLIVAGCMFMEAFYEGIMLAAIIDLIYGTTTLPHLTIAACLAFLAGPVLRERVRWYS</sequence>
<keyword evidence="1" id="KW-1133">Transmembrane helix</keyword>
<protein>
    <recommendedName>
        <fullName evidence="4">Rod shape-determining protein MreD</fullName>
    </recommendedName>
</protein>
<reference evidence="2 3" key="1">
    <citation type="journal article" date="2016" name="Nat. Commun.">
        <title>Thousands of microbial genomes shed light on interconnected biogeochemical processes in an aquifer system.</title>
        <authorList>
            <person name="Anantharaman K."/>
            <person name="Brown C.T."/>
            <person name="Hug L.A."/>
            <person name="Sharon I."/>
            <person name="Castelle C.J."/>
            <person name="Probst A.J."/>
            <person name="Thomas B.C."/>
            <person name="Singh A."/>
            <person name="Wilkins M.J."/>
            <person name="Karaoz U."/>
            <person name="Brodie E.L."/>
            <person name="Williams K.H."/>
            <person name="Hubbard S.S."/>
            <person name="Banfield J.F."/>
        </authorList>
    </citation>
    <scope>NUCLEOTIDE SEQUENCE [LARGE SCALE GENOMIC DNA]</scope>
</reference>
<dbReference type="AlphaFoldDB" id="A0A1G2S6A2"/>
<feature type="transmembrane region" description="Helical" evidence="1">
    <location>
        <begin position="12"/>
        <end position="37"/>
    </location>
</feature>
<proteinExistence type="predicted"/>
<accession>A0A1G2S6A2</accession>
<keyword evidence="1" id="KW-0472">Membrane</keyword>
<evidence type="ECO:0000256" key="1">
    <source>
        <dbReference type="SAM" id="Phobius"/>
    </source>
</evidence>
<dbReference type="Proteomes" id="UP000176997">
    <property type="component" value="Unassembled WGS sequence"/>
</dbReference>
<name>A0A1G2S6A2_9BACT</name>
<evidence type="ECO:0008006" key="4">
    <source>
        <dbReference type="Google" id="ProtNLM"/>
    </source>
</evidence>
<gene>
    <name evidence="2" type="ORF">A2675_02675</name>
</gene>
<comment type="caution">
    <text evidence="2">The sequence shown here is derived from an EMBL/GenBank/DDBJ whole genome shotgun (WGS) entry which is preliminary data.</text>
</comment>
<dbReference type="EMBL" id="MHUS01000021">
    <property type="protein sequence ID" value="OHA80630.1"/>
    <property type="molecule type" value="Genomic_DNA"/>
</dbReference>